<reference evidence="3 4" key="1">
    <citation type="submission" date="2020-08" db="EMBL/GenBank/DDBJ databases">
        <title>Genomic Encyclopedia of Type Strains, Phase IV (KMG-IV): sequencing the most valuable type-strain genomes for metagenomic binning, comparative biology and taxonomic classification.</title>
        <authorList>
            <person name="Goeker M."/>
        </authorList>
    </citation>
    <scope>NUCLEOTIDE SEQUENCE [LARGE SCALE GENOMIC DNA]</scope>
    <source>
        <strain evidence="3 4">DSM 17245</strain>
    </source>
</reference>
<dbReference type="EMBL" id="JACHHH010000004">
    <property type="protein sequence ID" value="MBB6041023.1"/>
    <property type="molecule type" value="Genomic_DNA"/>
</dbReference>
<evidence type="ECO:0000259" key="2">
    <source>
        <dbReference type="Pfam" id="PF13529"/>
    </source>
</evidence>
<evidence type="ECO:0000256" key="1">
    <source>
        <dbReference type="SAM" id="Phobius"/>
    </source>
</evidence>
<dbReference type="Proteomes" id="UP000522163">
    <property type="component" value="Unassembled WGS sequence"/>
</dbReference>
<evidence type="ECO:0000313" key="3">
    <source>
        <dbReference type="EMBL" id="MBB6041023.1"/>
    </source>
</evidence>
<name>A0A7W9SF52_9FIRM</name>
<accession>A0A7W9SF52</accession>
<feature type="transmembrane region" description="Helical" evidence="1">
    <location>
        <begin position="16"/>
        <end position="35"/>
    </location>
</feature>
<keyword evidence="1" id="KW-1133">Transmembrane helix</keyword>
<comment type="caution">
    <text evidence="3">The sequence shown here is derived from an EMBL/GenBank/DDBJ whole genome shotgun (WGS) entry which is preliminary data.</text>
</comment>
<dbReference type="SUPFAM" id="SSF54001">
    <property type="entry name" value="Cysteine proteinases"/>
    <property type="match status" value="1"/>
</dbReference>
<dbReference type="InterPro" id="IPR039564">
    <property type="entry name" value="Peptidase_C39-like"/>
</dbReference>
<dbReference type="AlphaFoldDB" id="A0A7W9SF52"/>
<sequence>MICRFKISGILKYKRIFYVVFLLCLITIAFSFRLYSLAASAEEDEIWMGFVQYESGAEGGRSAGSDYSHAYGIAQFDDRYDLWGFVGRVLAEDEQKYAAFKELHNKYSNTKSLISANSADTAAMVSAWHSVYDADPEGFTKRQIEEFISKYYPPCVSGMSKQGIDISDTEKYSPVLRGTLLSISIWAGSSGVQKVIQKLKSSMSEEEMLNICYSPSTSELKGTKTKYLNGFRNRWEKGQRNSAIQDLAKWKNGESIATSSAGDLGSMLQGAGILYGIDGGSYTDYVKAFIDSHEELMIGFKESGGWNSANQEWAKALLTESDWYNDYGITFTSLSTTLSSGTASGLEIAGIIAENYLVPDNGGNNPVVYFSQSGGQPWSSVPFGGGNISSSGCSVTSLSMVLSYLKSGTDKSGWIYPSDVVQKIIEKTGNYNHFYAGEAGQGWGIFPAVAGYYGTKCKTISSSKITEELASGHPVIMSCKPSEFTNGGHFIVLTGVTDDGYIVVNDPNSSHRDKSSRKYTQSYLSSVGKQWWSFSE</sequence>
<evidence type="ECO:0000313" key="4">
    <source>
        <dbReference type="Proteomes" id="UP000522163"/>
    </source>
</evidence>
<dbReference type="Gene3D" id="3.90.70.10">
    <property type="entry name" value="Cysteine proteinases"/>
    <property type="match status" value="1"/>
</dbReference>
<dbReference type="Pfam" id="PF13529">
    <property type="entry name" value="Peptidase_C39_2"/>
    <property type="match status" value="1"/>
</dbReference>
<proteinExistence type="predicted"/>
<keyword evidence="1" id="KW-0472">Membrane</keyword>
<gene>
    <name evidence="3" type="ORF">HNQ46_000995</name>
</gene>
<dbReference type="RefSeq" id="WP_183683528.1">
    <property type="nucleotide sequence ID" value="NZ_JACHHH010000004.1"/>
</dbReference>
<dbReference type="GeneID" id="85014550"/>
<keyword evidence="1" id="KW-0812">Transmembrane</keyword>
<feature type="domain" description="Peptidase C39-like" evidence="2">
    <location>
        <begin position="368"/>
        <end position="508"/>
    </location>
</feature>
<protein>
    <recommendedName>
        <fullName evidence="2">Peptidase C39-like domain-containing protein</fullName>
    </recommendedName>
</protein>
<dbReference type="InterPro" id="IPR038765">
    <property type="entry name" value="Papain-like_cys_pep_sf"/>
</dbReference>
<organism evidence="3 4">
    <name type="scientific">Oribacterium sinus</name>
    <dbReference type="NCBI Taxonomy" id="237576"/>
    <lineage>
        <taxon>Bacteria</taxon>
        <taxon>Bacillati</taxon>
        <taxon>Bacillota</taxon>
        <taxon>Clostridia</taxon>
        <taxon>Lachnospirales</taxon>
        <taxon>Lachnospiraceae</taxon>
        <taxon>Oribacterium</taxon>
    </lineage>
</organism>